<feature type="region of interest" description="Disordered" evidence="1">
    <location>
        <begin position="1"/>
        <end position="22"/>
    </location>
</feature>
<feature type="compositionally biased region" description="Low complexity" evidence="1">
    <location>
        <begin position="12"/>
        <end position="22"/>
    </location>
</feature>
<dbReference type="AlphaFoldDB" id="A0A7S4JG40"/>
<protein>
    <submittedName>
        <fullName evidence="2">Uncharacterized protein</fullName>
    </submittedName>
</protein>
<name>A0A7S4JG40_9EUKA</name>
<proteinExistence type="predicted"/>
<evidence type="ECO:0000256" key="1">
    <source>
        <dbReference type="SAM" id="MobiDB-lite"/>
    </source>
</evidence>
<dbReference type="EMBL" id="HBKO01036943">
    <property type="protein sequence ID" value="CAE2262603.1"/>
    <property type="molecule type" value="Transcribed_RNA"/>
</dbReference>
<gene>
    <name evidence="2" type="ORF">CPOL0286_LOCUS16901</name>
</gene>
<accession>A0A7S4JG40</accession>
<feature type="region of interest" description="Disordered" evidence="1">
    <location>
        <begin position="142"/>
        <end position="162"/>
    </location>
</feature>
<reference evidence="2" key="1">
    <citation type="submission" date="2021-01" db="EMBL/GenBank/DDBJ databases">
        <authorList>
            <person name="Corre E."/>
            <person name="Pelletier E."/>
            <person name="Niang G."/>
            <person name="Scheremetjew M."/>
            <person name="Finn R."/>
            <person name="Kale V."/>
            <person name="Holt S."/>
            <person name="Cochrane G."/>
            <person name="Meng A."/>
            <person name="Brown T."/>
            <person name="Cohen L."/>
        </authorList>
    </citation>
    <scope>NUCLEOTIDE SEQUENCE</scope>
    <source>
        <strain evidence="2">UIO037</strain>
    </source>
</reference>
<organism evidence="2">
    <name type="scientific">Prymnesium polylepis</name>
    <dbReference type="NCBI Taxonomy" id="72548"/>
    <lineage>
        <taxon>Eukaryota</taxon>
        <taxon>Haptista</taxon>
        <taxon>Haptophyta</taxon>
        <taxon>Prymnesiophyceae</taxon>
        <taxon>Prymnesiales</taxon>
        <taxon>Prymnesiaceae</taxon>
        <taxon>Prymnesium</taxon>
    </lineage>
</organism>
<evidence type="ECO:0000313" key="2">
    <source>
        <dbReference type="EMBL" id="CAE2262603.1"/>
    </source>
</evidence>
<sequence>MMMGGCWHSSHKTSSVSKKFSKSGGKTATIVNKTRACEKHVDYDSKGRERASRGAEAHVTHRFEHIHKFFFNAPAPLTFNDHVENDLGFLPVVDSYEAFTGDEKKRYGWVDGYKETADLMQRRAARARYTVYREARAKRWVAQRSGKGKQKFEAGGQDTEDQ</sequence>